<dbReference type="AlphaFoldDB" id="A0A9X2ML87"/>
<keyword evidence="2" id="KW-1185">Reference proteome</keyword>
<evidence type="ECO:0000313" key="2">
    <source>
        <dbReference type="Proteomes" id="UP001141950"/>
    </source>
</evidence>
<dbReference type="Proteomes" id="UP001141950">
    <property type="component" value="Unassembled WGS sequence"/>
</dbReference>
<dbReference type="RefSeq" id="WP_257444819.1">
    <property type="nucleotide sequence ID" value="NZ_JANIPJ010000005.1"/>
</dbReference>
<reference evidence="1" key="1">
    <citation type="submission" date="2022-08" db="EMBL/GenBank/DDBJ databases">
        <title>The genomic sequence of strain Paenibacillus sp. SCIV0701.</title>
        <authorList>
            <person name="Zhao H."/>
        </authorList>
    </citation>
    <scope>NUCLEOTIDE SEQUENCE</scope>
    <source>
        <strain evidence="1">SCIV0701</strain>
    </source>
</reference>
<accession>A0A9X2ML87</accession>
<proteinExistence type="predicted"/>
<evidence type="ECO:0000313" key="1">
    <source>
        <dbReference type="EMBL" id="MCR2804043.1"/>
    </source>
</evidence>
<protein>
    <submittedName>
        <fullName evidence="1">Uncharacterized protein</fullName>
    </submittedName>
</protein>
<dbReference type="EMBL" id="JANIPJ010000005">
    <property type="protein sequence ID" value="MCR2804043.1"/>
    <property type="molecule type" value="Genomic_DNA"/>
</dbReference>
<comment type="caution">
    <text evidence="1">The sequence shown here is derived from an EMBL/GenBank/DDBJ whole genome shotgun (WGS) entry which is preliminary data.</text>
</comment>
<sequence length="109" mass="12486">MTCEYNVQLCFARPMGWGGGELAEEAEALLRWLFAGATLDVERMEPEEGLDIVVARLNGLATWSTELQLLDWMDERMPEDWWIWIAGCKAEVIPKEDAGPCRIKKRRMA</sequence>
<gene>
    <name evidence="1" type="ORF">NQZ67_09155</name>
</gene>
<name>A0A9X2ML87_9BACL</name>
<organism evidence="1 2">
    <name type="scientific">Paenibacillus soyae</name>
    <dbReference type="NCBI Taxonomy" id="2969249"/>
    <lineage>
        <taxon>Bacteria</taxon>
        <taxon>Bacillati</taxon>
        <taxon>Bacillota</taxon>
        <taxon>Bacilli</taxon>
        <taxon>Bacillales</taxon>
        <taxon>Paenibacillaceae</taxon>
        <taxon>Paenibacillus</taxon>
    </lineage>
</organism>